<dbReference type="AlphaFoldDB" id="A0A0E1VZE0"/>
<name>A0A0E1VZE0_BURPE</name>
<protein>
    <submittedName>
        <fullName evidence="1">Uncharacterized protein</fullName>
    </submittedName>
</protein>
<dbReference type="HOGENOM" id="CLU_3059439_0_0_4"/>
<dbReference type="Proteomes" id="UP000001812">
    <property type="component" value="Chromosome II"/>
</dbReference>
<organism evidence="1">
    <name type="scientific">Burkholderia pseudomallei 1710a</name>
    <dbReference type="NCBI Taxonomy" id="320371"/>
    <lineage>
        <taxon>Bacteria</taxon>
        <taxon>Pseudomonadati</taxon>
        <taxon>Pseudomonadota</taxon>
        <taxon>Betaproteobacteria</taxon>
        <taxon>Burkholderiales</taxon>
        <taxon>Burkholderiaceae</taxon>
        <taxon>Burkholderia</taxon>
        <taxon>pseudomallei group</taxon>
    </lineage>
</organism>
<proteinExistence type="predicted"/>
<accession>A0A0E1VZE0</accession>
<evidence type="ECO:0000313" key="1">
    <source>
        <dbReference type="EMBL" id="EET05401.1"/>
    </source>
</evidence>
<sequence>MIAAVVRITSSEPLTRVQVVRRLEAEFDLLPLGHLDTLSVTLKQMVLCLSATA</sequence>
<reference evidence="1" key="1">
    <citation type="submission" date="2009-05" db="EMBL/GenBank/DDBJ databases">
        <authorList>
            <person name="Harkins D.M."/>
            <person name="DeShazer D."/>
            <person name="Woods D.E."/>
            <person name="Brinkac L.M."/>
            <person name="Brown K.A."/>
            <person name="Hung G.C."/>
            <person name="Tuanyok A."/>
            <person name="Zhang B."/>
            <person name="Nierman W.C."/>
        </authorList>
    </citation>
    <scope>NUCLEOTIDE SEQUENCE [LARGE SCALE GENOMIC DNA]</scope>
    <source>
        <strain evidence="1">1710a</strain>
    </source>
</reference>
<dbReference type="EMBL" id="CM000833">
    <property type="protein sequence ID" value="EET05401.1"/>
    <property type="molecule type" value="Genomic_DNA"/>
</dbReference>
<gene>
    <name evidence="1" type="ORF">BURPS1710A_A0769</name>
</gene>